<dbReference type="Pfam" id="PF13458">
    <property type="entry name" value="Peripla_BP_6"/>
    <property type="match status" value="1"/>
</dbReference>
<gene>
    <name evidence="5" type="ORF">F506_15630</name>
</gene>
<dbReference type="PANTHER" id="PTHR47151">
    <property type="entry name" value="LEU/ILE/VAL-BINDING ABC TRANSPORTER SUBUNIT"/>
    <property type="match status" value="1"/>
</dbReference>
<protein>
    <submittedName>
        <fullName evidence="5">Amino acid ABC transporter substrate-binding protein</fullName>
    </submittedName>
</protein>
<sequence length="381" mass="41043">MKMLGSFKLLCLGAAALLSVAAMAEDRTVLIGYAAPLTGASGSIGASLVQAAEIAVDDANRQGLHINGDKLVFKLLVQDDRSDMRTGLLVAEYLVKSGVVGVIGHWNSGVGIPASRIYSKAGVVQIAQATTSHAYTQQSFPTAFRIVPHDDENAYYTAEYVVRQMKAQRIAIIDDQTPFGNGYAKQFAQSVASFKGNIVSQYGISSRTSDFNAVLRNIMKQNPDVVFFGGLDAQAGQLARELRRFGIEAPLVGVGGTVGPQFLKAAGEAANGTIALEPGPASYKGMQWQQFDKAYKSRYGDDMGLYAPFSYDAVQVLVAAIRQANSLERQRIVAAMHQVRHNGLTGPVAFDEEGNLANPVFTIYQVRNQKWMPLKTIGGKK</sequence>
<evidence type="ECO:0000313" key="6">
    <source>
        <dbReference type="Proteomes" id="UP000063429"/>
    </source>
</evidence>
<dbReference type="Gene3D" id="3.40.50.2300">
    <property type="match status" value="2"/>
</dbReference>
<dbReference type="InterPro" id="IPR028082">
    <property type="entry name" value="Peripla_BP_I"/>
</dbReference>
<comment type="similarity">
    <text evidence="1">Belongs to the leucine-binding protein family.</text>
</comment>
<dbReference type="PANTHER" id="PTHR47151:SF2">
    <property type="entry name" value="AMINO ACID BINDING PROTEIN"/>
    <property type="match status" value="1"/>
</dbReference>
<proteinExistence type="inferred from homology"/>
<keyword evidence="2 3" id="KW-0732">Signal</keyword>
<dbReference type="Proteomes" id="UP000063429">
    <property type="component" value="Chromosome"/>
</dbReference>
<dbReference type="CDD" id="cd06342">
    <property type="entry name" value="PBP1_ABC_LIVBP-like"/>
    <property type="match status" value="1"/>
</dbReference>
<evidence type="ECO:0000256" key="2">
    <source>
        <dbReference type="ARBA" id="ARBA00022729"/>
    </source>
</evidence>
<evidence type="ECO:0000259" key="4">
    <source>
        <dbReference type="Pfam" id="PF13458"/>
    </source>
</evidence>
<name>A0ABN4I4R4_9BURK</name>
<evidence type="ECO:0000313" key="5">
    <source>
        <dbReference type="EMBL" id="AKZ63901.1"/>
    </source>
</evidence>
<reference evidence="6" key="1">
    <citation type="journal article" date="2015" name="Genome Announc.">
        <title>Complete Genome Sequence of Herbaspirillum hiltneri N3 (DSM 17495), Isolated from Surface-Sterilized Wheat Roots.</title>
        <authorList>
            <person name="Guizelini D."/>
            <person name="Saizaki P.M."/>
            <person name="Coimbra N.A."/>
            <person name="Weiss V.A."/>
            <person name="Faoro H."/>
            <person name="Sfeir M.Z."/>
            <person name="Baura V.A."/>
            <person name="Monteiro R.A."/>
            <person name="Chubatsu L.S."/>
            <person name="Souza E.M."/>
            <person name="Cruz L.M."/>
            <person name="Pedrosa F.O."/>
            <person name="Raittz R.T."/>
            <person name="Marchaukoski J.N."/>
            <person name="Steffens M.B."/>
        </authorList>
    </citation>
    <scope>NUCLEOTIDE SEQUENCE [LARGE SCALE GENOMIC DNA]</scope>
    <source>
        <strain evidence="6">N3</strain>
    </source>
</reference>
<organism evidence="5 6">
    <name type="scientific">Herbaspirillum hiltneri N3</name>
    <dbReference type="NCBI Taxonomy" id="1262470"/>
    <lineage>
        <taxon>Bacteria</taxon>
        <taxon>Pseudomonadati</taxon>
        <taxon>Pseudomonadota</taxon>
        <taxon>Betaproteobacteria</taxon>
        <taxon>Burkholderiales</taxon>
        <taxon>Oxalobacteraceae</taxon>
        <taxon>Herbaspirillum</taxon>
    </lineage>
</organism>
<dbReference type="EMBL" id="CP011409">
    <property type="protein sequence ID" value="AKZ63901.1"/>
    <property type="molecule type" value="Genomic_DNA"/>
</dbReference>
<feature type="chain" id="PRO_5045712367" evidence="3">
    <location>
        <begin position="25"/>
        <end position="381"/>
    </location>
</feature>
<accession>A0ABN4I4R4</accession>
<dbReference type="SUPFAM" id="SSF53822">
    <property type="entry name" value="Periplasmic binding protein-like I"/>
    <property type="match status" value="1"/>
</dbReference>
<feature type="domain" description="Leucine-binding protein" evidence="4">
    <location>
        <begin position="29"/>
        <end position="368"/>
    </location>
</feature>
<feature type="signal peptide" evidence="3">
    <location>
        <begin position="1"/>
        <end position="24"/>
    </location>
</feature>
<dbReference type="InterPro" id="IPR028081">
    <property type="entry name" value="Leu-bd"/>
</dbReference>
<evidence type="ECO:0000256" key="3">
    <source>
        <dbReference type="SAM" id="SignalP"/>
    </source>
</evidence>
<evidence type="ECO:0000256" key="1">
    <source>
        <dbReference type="ARBA" id="ARBA00010062"/>
    </source>
</evidence>
<keyword evidence="6" id="KW-1185">Reference proteome</keyword>